<gene>
    <name evidence="8" type="ORF">SISNIDRAFT_412073</name>
</gene>
<keyword evidence="5" id="KW-0496">Mitochondrion</keyword>
<dbReference type="Proteomes" id="UP000076722">
    <property type="component" value="Unassembled WGS sequence"/>
</dbReference>
<evidence type="ECO:0000256" key="5">
    <source>
        <dbReference type="ARBA" id="ARBA00023128"/>
    </source>
</evidence>
<dbReference type="Pfam" id="PF01783">
    <property type="entry name" value="Ribosomal_L32p"/>
    <property type="match status" value="2"/>
</dbReference>
<keyword evidence="9" id="KW-1185">Reference proteome</keyword>
<dbReference type="STRING" id="1314777.A0A164U7T7"/>
<keyword evidence="4" id="KW-0689">Ribosomal protein</keyword>
<dbReference type="SUPFAM" id="SSF57829">
    <property type="entry name" value="Zn-binding ribosomal proteins"/>
    <property type="match status" value="1"/>
</dbReference>
<name>A0A164U7T7_9AGAM</name>
<sequence length="121" mass="13564">MAAIAFRSTSLLSQFTQSLHIPIFQALWELFPPFLLAVPKKKTSHSRKRMRSANKGLQDKTSKRLFFDILDSADVHIGFVNCPGCGNVKLAHHICASCYSQISREWKAQQRVGNSDAESIS</sequence>
<dbReference type="GO" id="GO:0006412">
    <property type="term" value="P:translation"/>
    <property type="evidence" value="ECO:0007669"/>
    <property type="project" value="InterPro"/>
</dbReference>
<comment type="similarity">
    <text evidence="2">Belongs to the bacterial ribosomal protein bL32 family.</text>
</comment>
<organism evidence="8 9">
    <name type="scientific">Sistotremastrum niveocremeum HHB9708</name>
    <dbReference type="NCBI Taxonomy" id="1314777"/>
    <lineage>
        <taxon>Eukaryota</taxon>
        <taxon>Fungi</taxon>
        <taxon>Dikarya</taxon>
        <taxon>Basidiomycota</taxon>
        <taxon>Agaricomycotina</taxon>
        <taxon>Agaricomycetes</taxon>
        <taxon>Sistotremastrales</taxon>
        <taxon>Sistotremastraceae</taxon>
        <taxon>Sertulicium</taxon>
        <taxon>Sertulicium niveocremeum</taxon>
    </lineage>
</organism>
<dbReference type="InterPro" id="IPR011332">
    <property type="entry name" value="Ribosomal_zn-bd"/>
</dbReference>
<dbReference type="PANTHER" id="PTHR21026:SF2">
    <property type="entry name" value="LARGE RIBOSOMAL SUBUNIT PROTEIN BL32M"/>
    <property type="match status" value="1"/>
</dbReference>
<evidence type="ECO:0000313" key="8">
    <source>
        <dbReference type="EMBL" id="KZS92999.1"/>
    </source>
</evidence>
<evidence type="ECO:0000313" key="9">
    <source>
        <dbReference type="Proteomes" id="UP000076722"/>
    </source>
</evidence>
<evidence type="ECO:0000256" key="1">
    <source>
        <dbReference type="ARBA" id="ARBA00004173"/>
    </source>
</evidence>
<dbReference type="InterPro" id="IPR051991">
    <property type="entry name" value="Mitoribosomal_protein_bL32"/>
</dbReference>
<dbReference type="GO" id="GO:0003735">
    <property type="term" value="F:structural constituent of ribosome"/>
    <property type="evidence" value="ECO:0007669"/>
    <property type="project" value="InterPro"/>
</dbReference>
<dbReference type="PANTHER" id="PTHR21026">
    <property type="entry name" value="39S RIBOSOMAL PROTEIN L32, MITOCHONDRIAL"/>
    <property type="match status" value="1"/>
</dbReference>
<reference evidence="8 9" key="1">
    <citation type="journal article" date="2016" name="Mol. Biol. Evol.">
        <title>Comparative Genomics of Early-Diverging Mushroom-Forming Fungi Provides Insights into the Origins of Lignocellulose Decay Capabilities.</title>
        <authorList>
            <person name="Nagy L.G."/>
            <person name="Riley R."/>
            <person name="Tritt A."/>
            <person name="Adam C."/>
            <person name="Daum C."/>
            <person name="Floudas D."/>
            <person name="Sun H."/>
            <person name="Yadav J.S."/>
            <person name="Pangilinan J."/>
            <person name="Larsson K.H."/>
            <person name="Matsuura K."/>
            <person name="Barry K."/>
            <person name="Labutti K."/>
            <person name="Kuo R."/>
            <person name="Ohm R.A."/>
            <person name="Bhattacharya S.S."/>
            <person name="Shirouzu T."/>
            <person name="Yoshinaga Y."/>
            <person name="Martin F.M."/>
            <person name="Grigoriev I.V."/>
            <person name="Hibbett D.S."/>
        </authorList>
    </citation>
    <scope>NUCLEOTIDE SEQUENCE [LARGE SCALE GENOMIC DNA]</scope>
    <source>
        <strain evidence="8 9">HHB9708</strain>
    </source>
</reference>
<dbReference type="GO" id="GO:0005762">
    <property type="term" value="C:mitochondrial large ribosomal subunit"/>
    <property type="evidence" value="ECO:0007669"/>
    <property type="project" value="TreeGrafter"/>
</dbReference>
<dbReference type="OrthoDB" id="2014905at2759"/>
<dbReference type="NCBIfam" id="TIGR01031">
    <property type="entry name" value="rpmF_bact"/>
    <property type="match status" value="1"/>
</dbReference>
<dbReference type="EMBL" id="KV419408">
    <property type="protein sequence ID" value="KZS92999.1"/>
    <property type="molecule type" value="Genomic_DNA"/>
</dbReference>
<evidence type="ECO:0000256" key="3">
    <source>
        <dbReference type="ARBA" id="ARBA00022946"/>
    </source>
</evidence>
<dbReference type="InterPro" id="IPR002677">
    <property type="entry name" value="Ribosomal_bL32"/>
</dbReference>
<proteinExistence type="inferred from homology"/>
<evidence type="ECO:0000256" key="7">
    <source>
        <dbReference type="ARBA" id="ARBA00039935"/>
    </source>
</evidence>
<keyword evidence="3" id="KW-0809">Transit peptide</keyword>
<comment type="subcellular location">
    <subcellularLocation>
        <location evidence="1">Mitochondrion</location>
    </subcellularLocation>
</comment>
<dbReference type="AlphaFoldDB" id="A0A164U7T7"/>
<protein>
    <recommendedName>
        <fullName evidence="7">Large ribosomal subunit protein bL32m</fullName>
    </recommendedName>
</protein>
<evidence type="ECO:0000256" key="4">
    <source>
        <dbReference type="ARBA" id="ARBA00022980"/>
    </source>
</evidence>
<keyword evidence="6" id="KW-0687">Ribonucleoprotein</keyword>
<accession>A0A164U7T7</accession>
<evidence type="ECO:0000256" key="6">
    <source>
        <dbReference type="ARBA" id="ARBA00023274"/>
    </source>
</evidence>
<evidence type="ECO:0000256" key="2">
    <source>
        <dbReference type="ARBA" id="ARBA00008560"/>
    </source>
</evidence>